<gene>
    <name evidence="2" type="ORF">GCM10022226_20040</name>
</gene>
<dbReference type="Proteomes" id="UP001500888">
    <property type="component" value="Unassembled WGS sequence"/>
</dbReference>
<sequence>MVVKRAEKHRHDDRPLRLPDTDMSPLRYPATAVTVPYRRGRLPSARISYGGRQPYPGGVMT</sequence>
<proteinExistence type="predicted"/>
<comment type="caution">
    <text evidence="2">The sequence shown here is derived from an EMBL/GenBank/DDBJ whole genome shotgun (WGS) entry which is preliminary data.</text>
</comment>
<reference evidence="3" key="1">
    <citation type="journal article" date="2019" name="Int. J. Syst. Evol. Microbiol.">
        <title>The Global Catalogue of Microorganisms (GCM) 10K type strain sequencing project: providing services to taxonomists for standard genome sequencing and annotation.</title>
        <authorList>
            <consortium name="The Broad Institute Genomics Platform"/>
            <consortium name="The Broad Institute Genome Sequencing Center for Infectious Disease"/>
            <person name="Wu L."/>
            <person name="Ma J."/>
        </authorList>
    </citation>
    <scope>NUCLEOTIDE SEQUENCE [LARGE SCALE GENOMIC DNA]</scope>
    <source>
        <strain evidence="3">JCM 16908</strain>
    </source>
</reference>
<dbReference type="EMBL" id="BAAAZR010000002">
    <property type="protein sequence ID" value="GAA3800433.1"/>
    <property type="molecule type" value="Genomic_DNA"/>
</dbReference>
<protein>
    <submittedName>
        <fullName evidence="2">Uncharacterized protein</fullName>
    </submittedName>
</protein>
<evidence type="ECO:0000256" key="1">
    <source>
        <dbReference type="SAM" id="MobiDB-lite"/>
    </source>
</evidence>
<evidence type="ECO:0000313" key="2">
    <source>
        <dbReference type="EMBL" id="GAA3800433.1"/>
    </source>
</evidence>
<accession>A0ABP7HQF2</accession>
<name>A0ABP7HQF2_9ACTN</name>
<evidence type="ECO:0000313" key="3">
    <source>
        <dbReference type="Proteomes" id="UP001500888"/>
    </source>
</evidence>
<organism evidence="2 3">
    <name type="scientific">Sphaerisporangium flaviroseum</name>
    <dbReference type="NCBI Taxonomy" id="509199"/>
    <lineage>
        <taxon>Bacteria</taxon>
        <taxon>Bacillati</taxon>
        <taxon>Actinomycetota</taxon>
        <taxon>Actinomycetes</taxon>
        <taxon>Streptosporangiales</taxon>
        <taxon>Streptosporangiaceae</taxon>
        <taxon>Sphaerisporangium</taxon>
    </lineage>
</organism>
<feature type="compositionally biased region" description="Basic and acidic residues" evidence="1">
    <location>
        <begin position="9"/>
        <end position="20"/>
    </location>
</feature>
<feature type="region of interest" description="Disordered" evidence="1">
    <location>
        <begin position="1"/>
        <end position="27"/>
    </location>
</feature>
<keyword evidence="3" id="KW-1185">Reference proteome</keyword>